<dbReference type="SMART" id="SM00387">
    <property type="entry name" value="HATPase_c"/>
    <property type="match status" value="1"/>
</dbReference>
<keyword evidence="8" id="KW-0902">Two-component regulatory system</keyword>
<evidence type="ECO:0000256" key="9">
    <source>
        <dbReference type="SAM" id="MobiDB-lite"/>
    </source>
</evidence>
<dbReference type="PANTHER" id="PTHR24421:SF10">
    <property type="entry name" value="NITRATE_NITRITE SENSOR PROTEIN NARQ"/>
    <property type="match status" value="1"/>
</dbReference>
<keyword evidence="7" id="KW-0067">ATP-binding</keyword>
<evidence type="ECO:0000313" key="11">
    <source>
        <dbReference type="EMBL" id="PAP75968.1"/>
    </source>
</evidence>
<dbReference type="Pfam" id="PF02518">
    <property type="entry name" value="HATPase_c"/>
    <property type="match status" value="1"/>
</dbReference>
<keyword evidence="6" id="KW-0418">Kinase</keyword>
<organism evidence="11 12">
    <name type="scientific">Rubrivirga marina</name>
    <dbReference type="NCBI Taxonomy" id="1196024"/>
    <lineage>
        <taxon>Bacteria</taxon>
        <taxon>Pseudomonadati</taxon>
        <taxon>Rhodothermota</taxon>
        <taxon>Rhodothermia</taxon>
        <taxon>Rhodothermales</taxon>
        <taxon>Rubricoccaceae</taxon>
        <taxon>Rubrivirga</taxon>
    </lineage>
</organism>
<dbReference type="InterPro" id="IPR050482">
    <property type="entry name" value="Sensor_HK_TwoCompSys"/>
</dbReference>
<name>A0A271IYD1_9BACT</name>
<keyword evidence="4" id="KW-0808">Transferase</keyword>
<keyword evidence="5" id="KW-0547">Nucleotide-binding</keyword>
<reference evidence="11 12" key="1">
    <citation type="submission" date="2016-11" db="EMBL/GenBank/DDBJ databases">
        <title>Study of marine rhodopsin-containing bacteria.</title>
        <authorList>
            <person name="Yoshizawa S."/>
            <person name="Kumagai Y."/>
            <person name="Kogure K."/>
        </authorList>
    </citation>
    <scope>NUCLEOTIDE SEQUENCE [LARGE SCALE GENOMIC DNA]</scope>
    <source>
        <strain evidence="11 12">SAORIC-28</strain>
    </source>
</reference>
<protein>
    <recommendedName>
        <fullName evidence="2">histidine kinase</fullName>
        <ecNumber evidence="2">2.7.13.3</ecNumber>
    </recommendedName>
</protein>
<feature type="region of interest" description="Disordered" evidence="9">
    <location>
        <begin position="111"/>
        <end position="132"/>
    </location>
</feature>
<dbReference type="EMBL" id="MQWD01000001">
    <property type="protein sequence ID" value="PAP75968.1"/>
    <property type="molecule type" value="Genomic_DNA"/>
</dbReference>
<dbReference type="GO" id="GO:0005524">
    <property type="term" value="F:ATP binding"/>
    <property type="evidence" value="ECO:0007669"/>
    <property type="project" value="UniProtKB-KW"/>
</dbReference>
<dbReference type="RefSeq" id="WP_095509612.1">
    <property type="nucleotide sequence ID" value="NZ_MQWD01000001.1"/>
</dbReference>
<proteinExistence type="predicted"/>
<evidence type="ECO:0000256" key="6">
    <source>
        <dbReference type="ARBA" id="ARBA00022777"/>
    </source>
</evidence>
<dbReference type="Gene3D" id="3.30.565.10">
    <property type="entry name" value="Histidine kinase-like ATPase, C-terminal domain"/>
    <property type="match status" value="1"/>
</dbReference>
<dbReference type="EC" id="2.7.13.3" evidence="2"/>
<keyword evidence="12" id="KW-1185">Reference proteome</keyword>
<dbReference type="InterPro" id="IPR011712">
    <property type="entry name" value="Sig_transdc_His_kin_sub3_dim/P"/>
</dbReference>
<comment type="catalytic activity">
    <reaction evidence="1">
        <text>ATP + protein L-histidine = ADP + protein N-phospho-L-histidine.</text>
        <dbReference type="EC" id="2.7.13.3"/>
    </reaction>
</comment>
<evidence type="ECO:0000256" key="1">
    <source>
        <dbReference type="ARBA" id="ARBA00000085"/>
    </source>
</evidence>
<keyword evidence="3" id="KW-0597">Phosphoprotein</keyword>
<evidence type="ECO:0000256" key="2">
    <source>
        <dbReference type="ARBA" id="ARBA00012438"/>
    </source>
</evidence>
<dbReference type="Proteomes" id="UP000216339">
    <property type="component" value="Unassembled WGS sequence"/>
</dbReference>
<dbReference type="AlphaFoldDB" id="A0A271IYD1"/>
<dbReference type="PROSITE" id="PS50109">
    <property type="entry name" value="HIS_KIN"/>
    <property type="match status" value="1"/>
</dbReference>
<gene>
    <name evidence="11" type="ORF">BSZ37_05695</name>
</gene>
<dbReference type="GO" id="GO:0046983">
    <property type="term" value="F:protein dimerization activity"/>
    <property type="evidence" value="ECO:0007669"/>
    <property type="project" value="InterPro"/>
</dbReference>
<evidence type="ECO:0000313" key="12">
    <source>
        <dbReference type="Proteomes" id="UP000216339"/>
    </source>
</evidence>
<dbReference type="GO" id="GO:0016020">
    <property type="term" value="C:membrane"/>
    <property type="evidence" value="ECO:0007669"/>
    <property type="project" value="InterPro"/>
</dbReference>
<accession>A0A271IYD1</accession>
<dbReference type="Gene3D" id="1.20.5.1930">
    <property type="match status" value="1"/>
</dbReference>
<sequence length="349" mass="37642">MIANAPHRREASHGSGHLRFDTDGRLAWTAGDVAVLGVRPEHVGMSASALGLALGYPEFGDDVACARRGTGVDRTVRHDHVRVRLELEDGAAGGSVVALVVPVRRRVRPVFRTAGGPSSPAGRGGPADAPTSVPRARRLLRAIISAERRERIRIARMIHDDLQQVLTASALWVDHLLEEDADPQHVGQQVQALLREAAELSHSIPNVLAPPPARMGLVDALEQFAIHFSRRFGFQARVHLVGAPRSIPEEAALVLYEAVRELLFNVYKHAGVAEATVEIAFEPGGARVTVEDLGHGFDLTDQQRVEGFGLSQIRTRLRLIGGSLTLDTAAGRGTRATVWVLSSTEPPEA</sequence>
<feature type="domain" description="Histidine kinase" evidence="10">
    <location>
        <begin position="255"/>
        <end position="344"/>
    </location>
</feature>
<dbReference type="InterPro" id="IPR003594">
    <property type="entry name" value="HATPase_dom"/>
</dbReference>
<dbReference type="Pfam" id="PF07730">
    <property type="entry name" value="HisKA_3"/>
    <property type="match status" value="1"/>
</dbReference>
<dbReference type="CDD" id="cd16917">
    <property type="entry name" value="HATPase_UhpB-NarQ-NarX-like"/>
    <property type="match status" value="1"/>
</dbReference>
<dbReference type="SUPFAM" id="SSF55874">
    <property type="entry name" value="ATPase domain of HSP90 chaperone/DNA topoisomerase II/histidine kinase"/>
    <property type="match status" value="1"/>
</dbReference>
<evidence type="ECO:0000256" key="4">
    <source>
        <dbReference type="ARBA" id="ARBA00022679"/>
    </source>
</evidence>
<dbReference type="InterPro" id="IPR005467">
    <property type="entry name" value="His_kinase_dom"/>
</dbReference>
<evidence type="ECO:0000256" key="7">
    <source>
        <dbReference type="ARBA" id="ARBA00022840"/>
    </source>
</evidence>
<dbReference type="GO" id="GO:0000155">
    <property type="term" value="F:phosphorelay sensor kinase activity"/>
    <property type="evidence" value="ECO:0007669"/>
    <property type="project" value="InterPro"/>
</dbReference>
<feature type="compositionally biased region" description="Low complexity" evidence="9">
    <location>
        <begin position="111"/>
        <end position="130"/>
    </location>
</feature>
<evidence type="ECO:0000256" key="5">
    <source>
        <dbReference type="ARBA" id="ARBA00022741"/>
    </source>
</evidence>
<evidence type="ECO:0000256" key="8">
    <source>
        <dbReference type="ARBA" id="ARBA00023012"/>
    </source>
</evidence>
<evidence type="ECO:0000259" key="10">
    <source>
        <dbReference type="PROSITE" id="PS50109"/>
    </source>
</evidence>
<dbReference type="InterPro" id="IPR036890">
    <property type="entry name" value="HATPase_C_sf"/>
</dbReference>
<comment type="caution">
    <text evidence="11">The sequence shown here is derived from an EMBL/GenBank/DDBJ whole genome shotgun (WGS) entry which is preliminary data.</text>
</comment>
<evidence type="ECO:0000256" key="3">
    <source>
        <dbReference type="ARBA" id="ARBA00022553"/>
    </source>
</evidence>
<dbReference type="PANTHER" id="PTHR24421">
    <property type="entry name" value="NITRATE/NITRITE SENSOR PROTEIN NARX-RELATED"/>
    <property type="match status" value="1"/>
</dbReference>